<dbReference type="Proteomes" id="UP000256829">
    <property type="component" value="Unassembled WGS sequence"/>
</dbReference>
<keyword evidence="2" id="KW-1185">Reference proteome</keyword>
<dbReference type="EMBL" id="QTJR01000009">
    <property type="protein sequence ID" value="RDY66485.1"/>
    <property type="molecule type" value="Genomic_DNA"/>
</dbReference>
<dbReference type="InterPro" id="IPR036196">
    <property type="entry name" value="Ptyr_pPase_sf"/>
</dbReference>
<dbReference type="AlphaFoldDB" id="A0A3D8VB28"/>
<evidence type="ECO:0000313" key="2">
    <source>
        <dbReference type="Proteomes" id="UP000256829"/>
    </source>
</evidence>
<dbReference type="Gene3D" id="3.40.50.2300">
    <property type="match status" value="1"/>
</dbReference>
<dbReference type="InterPro" id="IPR016919">
    <property type="entry name" value="UCP029416_PTP"/>
</dbReference>
<dbReference type="RefSeq" id="WP_115842969.1">
    <property type="nucleotide sequence ID" value="NZ_QTJR01000009.1"/>
</dbReference>
<comment type="caution">
    <text evidence="1">The sequence shown here is derived from an EMBL/GenBank/DDBJ whole genome shotgun (WGS) entry which is preliminary data.</text>
</comment>
<organism evidence="1 2">
    <name type="scientific">Lysobacter soli</name>
    <dbReference type="NCBI Taxonomy" id="453783"/>
    <lineage>
        <taxon>Bacteria</taxon>
        <taxon>Pseudomonadati</taxon>
        <taxon>Pseudomonadota</taxon>
        <taxon>Gammaproteobacteria</taxon>
        <taxon>Lysobacterales</taxon>
        <taxon>Lysobacteraceae</taxon>
        <taxon>Lysobacter</taxon>
    </lineage>
</organism>
<protein>
    <submittedName>
        <fullName evidence="1">Phosphotyrosine protein phosphatase</fullName>
    </submittedName>
</protein>
<name>A0A3D8VB28_9GAMM</name>
<gene>
    <name evidence="1" type="ORF">DX912_13095</name>
</gene>
<dbReference type="SUPFAM" id="SSF52788">
    <property type="entry name" value="Phosphotyrosine protein phosphatases I"/>
    <property type="match status" value="1"/>
</dbReference>
<evidence type="ECO:0000313" key="1">
    <source>
        <dbReference type="EMBL" id="RDY66485.1"/>
    </source>
</evidence>
<dbReference type="PIRSF" id="PIRSF029416">
    <property type="entry name" value="UCP029416_PTP"/>
    <property type="match status" value="1"/>
</dbReference>
<proteinExistence type="predicted"/>
<accession>A0A3D8VB28</accession>
<reference evidence="1 2" key="1">
    <citation type="submission" date="2018-08" db="EMBL/GenBank/DDBJ databases">
        <title>Lysobacter soli KCTC 22011, whole genome shotgun sequence.</title>
        <authorList>
            <person name="Zhang X."/>
            <person name="Feng G."/>
            <person name="Zhu H."/>
        </authorList>
    </citation>
    <scope>NUCLEOTIDE SEQUENCE [LARGE SCALE GENOMIC DNA]</scope>
    <source>
        <strain evidence="1 2">KCTC 22011</strain>
    </source>
</reference>
<sequence length="109" mass="12556">MKRVLFVCSQNRLRSPTAEHVFADWPGIETSSAGLNHDAENPVTPELLAWADIIFVMERAHRTKLSSRYKAHIGHARVVCLDIPDDFEYMDESLVRLLKTKVPRHLPRH</sequence>